<gene>
    <name evidence="1" type="ORF">D1614_06890</name>
</gene>
<dbReference type="Pfam" id="PF16125">
    <property type="entry name" value="DUF4837"/>
    <property type="match status" value="1"/>
</dbReference>
<dbReference type="OrthoDB" id="1115230at2"/>
<dbReference type="Proteomes" id="UP000265926">
    <property type="component" value="Unassembled WGS sequence"/>
</dbReference>
<comment type="caution">
    <text evidence="1">The sequence shown here is derived from an EMBL/GenBank/DDBJ whole genome shotgun (WGS) entry which is preliminary data.</text>
</comment>
<dbReference type="AlphaFoldDB" id="A0A399SYP7"/>
<keyword evidence="2" id="KW-1185">Reference proteome</keyword>
<evidence type="ECO:0000313" key="2">
    <source>
        <dbReference type="Proteomes" id="UP000265926"/>
    </source>
</evidence>
<dbReference type="RefSeq" id="WP_119437157.1">
    <property type="nucleotide sequence ID" value="NZ_QWGR01000003.1"/>
</dbReference>
<accession>A0A399SYP7</accession>
<organism evidence="1 2">
    <name type="scientific">Maribellus luteus</name>
    <dbReference type="NCBI Taxonomy" id="2305463"/>
    <lineage>
        <taxon>Bacteria</taxon>
        <taxon>Pseudomonadati</taxon>
        <taxon>Bacteroidota</taxon>
        <taxon>Bacteroidia</taxon>
        <taxon>Marinilabiliales</taxon>
        <taxon>Prolixibacteraceae</taxon>
        <taxon>Maribellus</taxon>
    </lineage>
</organism>
<proteinExistence type="predicted"/>
<name>A0A399SYP7_9BACT</name>
<reference evidence="1 2" key="1">
    <citation type="submission" date="2018-08" db="EMBL/GenBank/DDBJ databases">
        <title>Pallidiluteibacterium maritimus gen. nov., sp. nov., isolated from coastal sediment.</title>
        <authorList>
            <person name="Zhou L.Y."/>
        </authorList>
    </citation>
    <scope>NUCLEOTIDE SEQUENCE [LARGE SCALE GENOMIC DNA]</scope>
    <source>
        <strain evidence="1 2">XSD2</strain>
    </source>
</reference>
<sequence length="349" mass="39780">MKLKINILAPIIILAVFLFSCNNDSTNLRKKITGKAGEMVVVISKNAWEGSPGEAVRATLSQPQIALPQEEPLFDVIDVPHEAFKDIFKSTRNIVQTNISQNVETEGVTFTDDVWAYPQATVQIKAKTSDRFVELFNENKDKILSYFLAAERERVTMNYKKTYEKSVFNILNKDFGVTMHVPPGFRVMEQKKDFLWVQYDSPEIFQGIVIYTYPFVSDSAFTVNYQLPIRDSLLKANVPGPSDGSYMSTETRVDQIFNVTKHNGNYAAEMRGLWRVANDFMGGPYIALSELDMENQRVINAFGFVYAPSKDKRNLLRQVEAMIYSLKLNNQKENDTLNKQSDFEVNIEG</sequence>
<protein>
    <submittedName>
        <fullName evidence="1">DUF4837 family protein</fullName>
    </submittedName>
</protein>
<dbReference type="InterPro" id="IPR032286">
    <property type="entry name" value="DUF4837"/>
</dbReference>
<evidence type="ECO:0000313" key="1">
    <source>
        <dbReference type="EMBL" id="RIJ49270.1"/>
    </source>
</evidence>
<dbReference type="PROSITE" id="PS51257">
    <property type="entry name" value="PROKAR_LIPOPROTEIN"/>
    <property type="match status" value="1"/>
</dbReference>
<dbReference type="EMBL" id="QWGR01000003">
    <property type="protein sequence ID" value="RIJ49270.1"/>
    <property type="molecule type" value="Genomic_DNA"/>
</dbReference>